<evidence type="ECO:0000256" key="3">
    <source>
        <dbReference type="ARBA" id="ARBA00022884"/>
    </source>
</evidence>
<protein>
    <submittedName>
        <fullName evidence="7">LSU ribosomal protein L9p</fullName>
    </submittedName>
</protein>
<dbReference type="GO" id="GO:0019843">
    <property type="term" value="F:rRNA binding"/>
    <property type="evidence" value="ECO:0007669"/>
    <property type="project" value="UniProtKB-KW"/>
</dbReference>
<sequence length="150" mass="15882">MQVILLETIQKVGALGDLANVKAGYARNYLIPRGKAKPATKANLAEFETLKADLQAKEAAALSAAQTIEAKMADTVCTITANAGDEGKLFGSITTADISESLAKAGFEVEKRTINMSEAIRHTGEYDVSVTLHSSVSVAIKVVVEAQEEE</sequence>
<dbReference type="InterPro" id="IPR036791">
    <property type="entry name" value="Ribosomal_bL9_C_sf"/>
</dbReference>
<dbReference type="PROSITE" id="PS00651">
    <property type="entry name" value="RIBOSOMAL_L9"/>
    <property type="match status" value="1"/>
</dbReference>
<organism evidence="7">
    <name type="scientific">hydrothermal vent metagenome</name>
    <dbReference type="NCBI Taxonomy" id="652676"/>
    <lineage>
        <taxon>unclassified sequences</taxon>
        <taxon>metagenomes</taxon>
        <taxon>ecological metagenomes</taxon>
    </lineage>
</organism>
<dbReference type="GO" id="GO:0005840">
    <property type="term" value="C:ribosome"/>
    <property type="evidence" value="ECO:0007669"/>
    <property type="project" value="UniProtKB-KW"/>
</dbReference>
<dbReference type="InterPro" id="IPR000244">
    <property type="entry name" value="Ribosomal_bL9"/>
</dbReference>
<keyword evidence="2" id="KW-0699">rRNA-binding</keyword>
<dbReference type="InterPro" id="IPR036935">
    <property type="entry name" value="Ribosomal_bL9_N_sf"/>
</dbReference>
<dbReference type="GO" id="GO:0003735">
    <property type="term" value="F:structural constituent of ribosome"/>
    <property type="evidence" value="ECO:0007669"/>
    <property type="project" value="InterPro"/>
</dbReference>
<dbReference type="GO" id="GO:1990904">
    <property type="term" value="C:ribonucleoprotein complex"/>
    <property type="evidence" value="ECO:0007669"/>
    <property type="project" value="UniProtKB-KW"/>
</dbReference>
<dbReference type="Pfam" id="PF03948">
    <property type="entry name" value="Ribosomal_L9_C"/>
    <property type="match status" value="1"/>
</dbReference>
<dbReference type="Gene3D" id="3.10.430.100">
    <property type="entry name" value="Ribosomal protein L9, C-terminal domain"/>
    <property type="match status" value="1"/>
</dbReference>
<proteinExistence type="inferred from homology"/>
<dbReference type="AlphaFoldDB" id="A0A1W1D8Z5"/>
<dbReference type="HAMAP" id="MF_00503">
    <property type="entry name" value="Ribosomal_bL9"/>
    <property type="match status" value="1"/>
</dbReference>
<dbReference type="InterPro" id="IPR020594">
    <property type="entry name" value="Ribosomal_bL9_bac/chp"/>
</dbReference>
<name>A0A1W1D8Z5_9ZZZZ</name>
<gene>
    <name evidence="7" type="ORF">MNB_SUP05-4-143</name>
</gene>
<dbReference type="PANTHER" id="PTHR21368">
    <property type="entry name" value="50S RIBOSOMAL PROTEIN L9"/>
    <property type="match status" value="1"/>
</dbReference>
<comment type="similarity">
    <text evidence="1">Belongs to the bacterial ribosomal protein bL9 family.</text>
</comment>
<dbReference type="InterPro" id="IPR020070">
    <property type="entry name" value="Ribosomal_bL9_N"/>
</dbReference>
<dbReference type="SUPFAM" id="SSF55658">
    <property type="entry name" value="L9 N-domain-like"/>
    <property type="match status" value="1"/>
</dbReference>
<evidence type="ECO:0000256" key="2">
    <source>
        <dbReference type="ARBA" id="ARBA00022730"/>
    </source>
</evidence>
<dbReference type="SUPFAM" id="SSF55653">
    <property type="entry name" value="Ribosomal protein L9 C-domain"/>
    <property type="match status" value="1"/>
</dbReference>
<dbReference type="GO" id="GO:0006412">
    <property type="term" value="P:translation"/>
    <property type="evidence" value="ECO:0007669"/>
    <property type="project" value="InterPro"/>
</dbReference>
<evidence type="ECO:0000256" key="5">
    <source>
        <dbReference type="ARBA" id="ARBA00023274"/>
    </source>
</evidence>
<dbReference type="Gene3D" id="3.40.5.10">
    <property type="entry name" value="Ribosomal protein L9, N-terminal domain"/>
    <property type="match status" value="1"/>
</dbReference>
<dbReference type="NCBIfam" id="TIGR00158">
    <property type="entry name" value="L9"/>
    <property type="match status" value="1"/>
</dbReference>
<evidence type="ECO:0000256" key="4">
    <source>
        <dbReference type="ARBA" id="ARBA00022980"/>
    </source>
</evidence>
<dbReference type="InterPro" id="IPR020069">
    <property type="entry name" value="Ribosomal_bL9_C"/>
</dbReference>
<dbReference type="InterPro" id="IPR009027">
    <property type="entry name" value="Ribosomal_bL9/RNase_H1_N"/>
</dbReference>
<accession>A0A1W1D8Z5</accession>
<evidence type="ECO:0000256" key="1">
    <source>
        <dbReference type="ARBA" id="ARBA00010605"/>
    </source>
</evidence>
<keyword evidence="5" id="KW-0687">Ribonucleoprotein</keyword>
<feature type="domain" description="Ribosomal protein L9" evidence="6">
    <location>
        <begin position="13"/>
        <end position="40"/>
    </location>
</feature>
<evidence type="ECO:0000259" key="6">
    <source>
        <dbReference type="PROSITE" id="PS00651"/>
    </source>
</evidence>
<reference evidence="7" key="1">
    <citation type="submission" date="2016-10" db="EMBL/GenBank/DDBJ databases">
        <authorList>
            <person name="de Groot N.N."/>
        </authorList>
    </citation>
    <scope>NUCLEOTIDE SEQUENCE</scope>
</reference>
<dbReference type="EMBL" id="FPHR01000014">
    <property type="protein sequence ID" value="SFV76990.1"/>
    <property type="molecule type" value="Genomic_DNA"/>
</dbReference>
<keyword evidence="4 7" id="KW-0689">Ribosomal protein</keyword>
<dbReference type="Pfam" id="PF01281">
    <property type="entry name" value="Ribosomal_L9_N"/>
    <property type="match status" value="1"/>
</dbReference>
<evidence type="ECO:0000313" key="7">
    <source>
        <dbReference type="EMBL" id="SFV76990.1"/>
    </source>
</evidence>
<keyword evidence="3" id="KW-0694">RNA-binding</keyword>